<keyword evidence="2" id="KW-1185">Reference proteome</keyword>
<sequence>MFALQRWTLGHTESAVQGRAVIFKNSEAWEHHIGQSDRSLLNVLSTLQVFTNLAAESNMEDTRQDEVLHMIHLLTRFPPTVRVACILMRGATPRLPERAAVAQCLLLFGLILEKAMNMKVSRPNDDAELPSRYVDIGDISKIVSPADMNVLGKRSLRLRRHKSLLCAWLITCLGSNAFTPDPVM</sequence>
<dbReference type="OrthoDB" id="10069349at2759"/>
<protein>
    <submittedName>
        <fullName evidence="1">Uncharacterized protein</fullName>
    </submittedName>
</protein>
<name>A0A6A5SZ45_9PLEO</name>
<reference evidence="1" key="1">
    <citation type="journal article" date="2020" name="Stud. Mycol.">
        <title>101 Dothideomycetes genomes: a test case for predicting lifestyles and emergence of pathogens.</title>
        <authorList>
            <person name="Haridas S."/>
            <person name="Albert R."/>
            <person name="Binder M."/>
            <person name="Bloem J."/>
            <person name="Labutti K."/>
            <person name="Salamov A."/>
            <person name="Andreopoulos B."/>
            <person name="Baker S."/>
            <person name="Barry K."/>
            <person name="Bills G."/>
            <person name="Bluhm B."/>
            <person name="Cannon C."/>
            <person name="Castanera R."/>
            <person name="Culley D."/>
            <person name="Daum C."/>
            <person name="Ezra D."/>
            <person name="Gonzalez J."/>
            <person name="Henrissat B."/>
            <person name="Kuo A."/>
            <person name="Liang C."/>
            <person name="Lipzen A."/>
            <person name="Lutzoni F."/>
            <person name="Magnuson J."/>
            <person name="Mondo S."/>
            <person name="Nolan M."/>
            <person name="Ohm R."/>
            <person name="Pangilinan J."/>
            <person name="Park H.-J."/>
            <person name="Ramirez L."/>
            <person name="Alfaro M."/>
            <person name="Sun H."/>
            <person name="Tritt A."/>
            <person name="Yoshinaga Y."/>
            <person name="Zwiers L.-H."/>
            <person name="Turgeon B."/>
            <person name="Goodwin S."/>
            <person name="Spatafora J."/>
            <person name="Crous P."/>
            <person name="Grigoriev I."/>
        </authorList>
    </citation>
    <scope>NUCLEOTIDE SEQUENCE</scope>
    <source>
        <strain evidence="1">CBS 161.51</strain>
    </source>
</reference>
<evidence type="ECO:0000313" key="1">
    <source>
        <dbReference type="EMBL" id="KAF1944942.1"/>
    </source>
</evidence>
<dbReference type="EMBL" id="ML976013">
    <property type="protein sequence ID" value="KAF1944942.1"/>
    <property type="molecule type" value="Genomic_DNA"/>
</dbReference>
<dbReference type="Proteomes" id="UP000800038">
    <property type="component" value="Unassembled WGS sequence"/>
</dbReference>
<evidence type="ECO:0000313" key="2">
    <source>
        <dbReference type="Proteomes" id="UP000800038"/>
    </source>
</evidence>
<gene>
    <name evidence="1" type="ORF">EJ02DRAFT_463777</name>
</gene>
<organism evidence="1 2">
    <name type="scientific">Clathrospora elynae</name>
    <dbReference type="NCBI Taxonomy" id="706981"/>
    <lineage>
        <taxon>Eukaryota</taxon>
        <taxon>Fungi</taxon>
        <taxon>Dikarya</taxon>
        <taxon>Ascomycota</taxon>
        <taxon>Pezizomycotina</taxon>
        <taxon>Dothideomycetes</taxon>
        <taxon>Pleosporomycetidae</taxon>
        <taxon>Pleosporales</taxon>
        <taxon>Diademaceae</taxon>
        <taxon>Clathrospora</taxon>
    </lineage>
</organism>
<proteinExistence type="predicted"/>
<dbReference type="AlphaFoldDB" id="A0A6A5SZ45"/>
<accession>A0A6A5SZ45</accession>